<evidence type="ECO:0000256" key="1">
    <source>
        <dbReference type="SAM" id="SignalP"/>
    </source>
</evidence>
<evidence type="ECO:0000313" key="3">
    <source>
        <dbReference type="Proteomes" id="UP001163828"/>
    </source>
</evidence>
<sequence>MFPVLLHKLAILVCLGLLSRVSAMPVRAKTKECSRPPLFNPKMPMGYAYYDTERENFVGHSSRYPIRIHSAPKPPHDGHHKCLVYDKGYFSDRDLRLLYVPEEYLFNENLAVNYVGAQGFERLSTIMVSVSSTSNLLDTMIIPSHLKDVVRIDCLKEEEQEPIMDWTCLTIVGLKE</sequence>
<feature type="signal peptide" evidence="1">
    <location>
        <begin position="1"/>
        <end position="23"/>
    </location>
</feature>
<dbReference type="EMBL" id="MU791277">
    <property type="protein sequence ID" value="KAJ3990972.1"/>
    <property type="molecule type" value="Genomic_DNA"/>
</dbReference>
<keyword evidence="1" id="KW-0732">Signal</keyword>
<keyword evidence="3" id="KW-1185">Reference proteome</keyword>
<protein>
    <submittedName>
        <fullName evidence="2">Uncharacterized protein</fullName>
    </submittedName>
</protein>
<evidence type="ECO:0000313" key="2">
    <source>
        <dbReference type="EMBL" id="KAJ3990972.1"/>
    </source>
</evidence>
<feature type="chain" id="PRO_5047051487" evidence="1">
    <location>
        <begin position="24"/>
        <end position="176"/>
    </location>
</feature>
<proteinExistence type="predicted"/>
<comment type="caution">
    <text evidence="2">The sequence shown here is derived from an EMBL/GenBank/DDBJ whole genome shotgun (WGS) entry which is preliminary data.</text>
</comment>
<dbReference type="Proteomes" id="UP001163828">
    <property type="component" value="Unassembled WGS sequence"/>
</dbReference>
<accession>A0ABQ8PX16</accession>
<name>A0ABQ8PX16_9AGAR</name>
<gene>
    <name evidence="2" type="ORF">F5050DRAFT_1388281</name>
</gene>
<organism evidence="2 3">
    <name type="scientific">Lentinula boryana</name>
    <dbReference type="NCBI Taxonomy" id="40481"/>
    <lineage>
        <taxon>Eukaryota</taxon>
        <taxon>Fungi</taxon>
        <taxon>Dikarya</taxon>
        <taxon>Basidiomycota</taxon>
        <taxon>Agaricomycotina</taxon>
        <taxon>Agaricomycetes</taxon>
        <taxon>Agaricomycetidae</taxon>
        <taxon>Agaricales</taxon>
        <taxon>Marasmiineae</taxon>
        <taxon>Omphalotaceae</taxon>
        <taxon>Lentinula</taxon>
    </lineage>
</organism>
<reference evidence="2" key="1">
    <citation type="submission" date="2022-08" db="EMBL/GenBank/DDBJ databases">
        <authorList>
            <consortium name="DOE Joint Genome Institute"/>
            <person name="Min B."/>
            <person name="Riley R."/>
            <person name="Sierra-Patev S."/>
            <person name="Naranjo-Ortiz M."/>
            <person name="Looney B."/>
            <person name="Konkel Z."/>
            <person name="Slot J.C."/>
            <person name="Sakamoto Y."/>
            <person name="Steenwyk J.L."/>
            <person name="Rokas A."/>
            <person name="Carro J."/>
            <person name="Camarero S."/>
            <person name="Ferreira P."/>
            <person name="Molpeceres G."/>
            <person name="Ruiz-Duenas F.J."/>
            <person name="Serrano A."/>
            <person name="Henrissat B."/>
            <person name="Drula E."/>
            <person name="Hughes K.W."/>
            <person name="Mata J.L."/>
            <person name="Ishikawa N.K."/>
            <person name="Vargas-Isla R."/>
            <person name="Ushijima S."/>
            <person name="Smith C.A."/>
            <person name="Ahrendt S."/>
            <person name="Andreopoulos W."/>
            <person name="He G."/>
            <person name="Labutti K."/>
            <person name="Lipzen A."/>
            <person name="Ng V."/>
            <person name="Sandor L."/>
            <person name="Barry K."/>
            <person name="Martinez A.T."/>
            <person name="Xiao Y."/>
            <person name="Gibbons J.G."/>
            <person name="Terashima K."/>
            <person name="Hibbett D.S."/>
            <person name="Grigoriev I.V."/>
        </authorList>
    </citation>
    <scope>NUCLEOTIDE SEQUENCE</scope>
    <source>
        <strain evidence="2">TFB10827</strain>
    </source>
</reference>